<comment type="caution">
    <text evidence="1">The sequence shown here is derived from an EMBL/GenBank/DDBJ whole genome shotgun (WGS) entry which is preliminary data.</text>
</comment>
<accession>A0A8J2XWP8</accession>
<dbReference type="Gene3D" id="3.30.56.110">
    <property type="entry name" value="Protein of unknown function DUF2237"/>
    <property type="match status" value="1"/>
</dbReference>
<evidence type="ECO:0000313" key="2">
    <source>
        <dbReference type="Proteomes" id="UP000620266"/>
    </source>
</evidence>
<protein>
    <recommendedName>
        <fullName evidence="3">DUF2237 domain-containing protein</fullName>
    </recommendedName>
</protein>
<evidence type="ECO:0008006" key="3">
    <source>
        <dbReference type="Google" id="ProtNLM"/>
    </source>
</evidence>
<dbReference type="Proteomes" id="UP000620266">
    <property type="component" value="Unassembled WGS sequence"/>
</dbReference>
<dbReference type="RefSeq" id="WP_188394512.1">
    <property type="nucleotide sequence ID" value="NZ_BMCG01000001.1"/>
</dbReference>
<evidence type="ECO:0000313" key="1">
    <source>
        <dbReference type="EMBL" id="GGB98087.1"/>
    </source>
</evidence>
<dbReference type="InterPro" id="IPR018714">
    <property type="entry name" value="DUF2237"/>
</dbReference>
<name>A0A8J2XWP8_9BURK</name>
<reference evidence="1" key="1">
    <citation type="journal article" date="2014" name="Int. J. Syst. Evol. Microbiol.">
        <title>Complete genome sequence of Corynebacterium casei LMG S-19264T (=DSM 44701T), isolated from a smear-ripened cheese.</title>
        <authorList>
            <consortium name="US DOE Joint Genome Institute (JGI-PGF)"/>
            <person name="Walter F."/>
            <person name="Albersmeier A."/>
            <person name="Kalinowski J."/>
            <person name="Ruckert C."/>
        </authorList>
    </citation>
    <scope>NUCLEOTIDE SEQUENCE</scope>
    <source>
        <strain evidence="1">CCM 7086</strain>
    </source>
</reference>
<sequence>MNPHILPIARNVFGEPLVPCSFDPVTGFFRDGCCKTCEDDVGNHVVCAVMNPTFLMFSEASGNDLSSPRPGFPGLQPGDQWCLCASRWIEAWRAGMAPQVVLESTNQEVLQLVSLEVLKRHAYKPREEQDC</sequence>
<dbReference type="EMBL" id="BMCG01000001">
    <property type="protein sequence ID" value="GGB98087.1"/>
    <property type="molecule type" value="Genomic_DNA"/>
</dbReference>
<dbReference type="Pfam" id="PF09996">
    <property type="entry name" value="DUF2237"/>
    <property type="match status" value="1"/>
</dbReference>
<dbReference type="PANTHER" id="PTHR37466">
    <property type="entry name" value="SLR1628 PROTEIN"/>
    <property type="match status" value="1"/>
</dbReference>
<gene>
    <name evidence="1" type="ORF">GCM10007205_04230</name>
</gene>
<organism evidence="1 2">
    <name type="scientific">Oxalicibacterium flavum</name>
    <dbReference type="NCBI Taxonomy" id="179467"/>
    <lineage>
        <taxon>Bacteria</taxon>
        <taxon>Pseudomonadati</taxon>
        <taxon>Pseudomonadota</taxon>
        <taxon>Betaproteobacteria</taxon>
        <taxon>Burkholderiales</taxon>
        <taxon>Oxalobacteraceae</taxon>
        <taxon>Oxalicibacterium</taxon>
    </lineage>
</organism>
<keyword evidence="2" id="KW-1185">Reference proteome</keyword>
<reference evidence="1" key="2">
    <citation type="submission" date="2020-09" db="EMBL/GenBank/DDBJ databases">
        <authorList>
            <person name="Sun Q."/>
            <person name="Sedlacek I."/>
        </authorList>
    </citation>
    <scope>NUCLEOTIDE SEQUENCE</scope>
    <source>
        <strain evidence="1">CCM 7086</strain>
    </source>
</reference>
<dbReference type="AlphaFoldDB" id="A0A8J2XWP8"/>
<proteinExistence type="predicted"/>
<dbReference type="PANTHER" id="PTHR37466:SF1">
    <property type="entry name" value="SLR1628 PROTEIN"/>
    <property type="match status" value="1"/>
</dbReference>